<dbReference type="AlphaFoldDB" id="A0A517TEU9"/>
<feature type="compositionally biased region" description="Basic residues" evidence="1">
    <location>
        <begin position="98"/>
        <end position="108"/>
    </location>
</feature>
<proteinExistence type="predicted"/>
<dbReference type="OrthoDB" id="288036at2"/>
<organism evidence="3 4">
    <name type="scientific">Calycomorphotria hydatis</name>
    <dbReference type="NCBI Taxonomy" id="2528027"/>
    <lineage>
        <taxon>Bacteria</taxon>
        <taxon>Pseudomonadati</taxon>
        <taxon>Planctomycetota</taxon>
        <taxon>Planctomycetia</taxon>
        <taxon>Planctomycetales</taxon>
        <taxon>Planctomycetaceae</taxon>
        <taxon>Calycomorphotria</taxon>
    </lineage>
</organism>
<gene>
    <name evidence="3" type="ORF">V22_41680</name>
</gene>
<dbReference type="EMBL" id="CP036316">
    <property type="protein sequence ID" value="QDT66896.1"/>
    <property type="molecule type" value="Genomic_DNA"/>
</dbReference>
<keyword evidence="2" id="KW-1133">Transmembrane helix</keyword>
<reference evidence="3 4" key="1">
    <citation type="submission" date="2019-02" db="EMBL/GenBank/DDBJ databases">
        <title>Deep-cultivation of Planctomycetes and their phenomic and genomic characterization uncovers novel biology.</title>
        <authorList>
            <person name="Wiegand S."/>
            <person name="Jogler M."/>
            <person name="Boedeker C."/>
            <person name="Pinto D."/>
            <person name="Vollmers J."/>
            <person name="Rivas-Marin E."/>
            <person name="Kohn T."/>
            <person name="Peeters S.H."/>
            <person name="Heuer A."/>
            <person name="Rast P."/>
            <person name="Oberbeckmann S."/>
            <person name="Bunk B."/>
            <person name="Jeske O."/>
            <person name="Meyerdierks A."/>
            <person name="Storesund J.E."/>
            <person name="Kallscheuer N."/>
            <person name="Luecker S."/>
            <person name="Lage O.M."/>
            <person name="Pohl T."/>
            <person name="Merkel B.J."/>
            <person name="Hornburger P."/>
            <person name="Mueller R.-W."/>
            <person name="Bruemmer F."/>
            <person name="Labrenz M."/>
            <person name="Spormann A.M."/>
            <person name="Op den Camp H."/>
            <person name="Overmann J."/>
            <person name="Amann R."/>
            <person name="Jetten M.S.M."/>
            <person name="Mascher T."/>
            <person name="Medema M.H."/>
            <person name="Devos D.P."/>
            <person name="Kaster A.-K."/>
            <person name="Ovreas L."/>
            <person name="Rohde M."/>
            <person name="Galperin M.Y."/>
            <person name="Jogler C."/>
        </authorList>
    </citation>
    <scope>NUCLEOTIDE SEQUENCE [LARGE SCALE GENOMIC DNA]</scope>
    <source>
        <strain evidence="3 4">V22</strain>
    </source>
</reference>
<feature type="transmembrane region" description="Helical" evidence="2">
    <location>
        <begin position="127"/>
        <end position="153"/>
    </location>
</feature>
<dbReference type="RefSeq" id="WP_145266402.1">
    <property type="nucleotide sequence ID" value="NZ_CP036316.1"/>
</dbReference>
<keyword evidence="4" id="KW-1185">Reference proteome</keyword>
<evidence type="ECO:0000256" key="1">
    <source>
        <dbReference type="SAM" id="MobiDB-lite"/>
    </source>
</evidence>
<dbReference type="KEGG" id="chya:V22_41680"/>
<dbReference type="Proteomes" id="UP000319976">
    <property type="component" value="Chromosome"/>
</dbReference>
<accession>A0A517TEU9</accession>
<keyword evidence="2" id="KW-0812">Transmembrane</keyword>
<evidence type="ECO:0000313" key="4">
    <source>
        <dbReference type="Proteomes" id="UP000319976"/>
    </source>
</evidence>
<evidence type="ECO:0000313" key="3">
    <source>
        <dbReference type="EMBL" id="QDT66896.1"/>
    </source>
</evidence>
<name>A0A517TEU9_9PLAN</name>
<keyword evidence="2" id="KW-0472">Membrane</keyword>
<evidence type="ECO:0000256" key="2">
    <source>
        <dbReference type="SAM" id="Phobius"/>
    </source>
</evidence>
<sequence>MDQPVRVRCPRCKRALNVTQPVAEDGEIKCPKCRSAFRLKKSSGRPKKRKKASAAADAEAFEFDEADIEIVEEYEDLSEVEDVEDYEIGGFDSPLPKLKPKKKSKPKKPLSEDEPNRSQKKSAPNQALIATLAIVGCLVVLVGMVGVVGYVAVISSQPTFSEEITFDQYEHPVRKFSCEKPVGWEANGGGGTGGVNAWGKFKKSSALIEIRESVSGSAIGDIGNAFQNANPGEVDEDLAPVAQVHDFLKMQIEQEYDAYEESDPVKIETKLGDSRLSEFVAATTFGGKVKGYRATLLRGPIQLKVVCKCKPRDWNALKAAFLHVIKSVGT</sequence>
<protein>
    <submittedName>
        <fullName evidence="3">Uncharacterized protein</fullName>
    </submittedName>
</protein>
<feature type="region of interest" description="Disordered" evidence="1">
    <location>
        <begin position="89"/>
        <end position="123"/>
    </location>
</feature>